<dbReference type="InterPro" id="IPR050300">
    <property type="entry name" value="GDXG_lipolytic_enzyme"/>
</dbReference>
<organism evidence="4 5">
    <name type="scientific">Brevundimonas goettingensis</name>
    <dbReference type="NCBI Taxonomy" id="2774190"/>
    <lineage>
        <taxon>Bacteria</taxon>
        <taxon>Pseudomonadati</taxon>
        <taxon>Pseudomonadota</taxon>
        <taxon>Alphaproteobacteria</taxon>
        <taxon>Caulobacterales</taxon>
        <taxon>Caulobacteraceae</taxon>
        <taxon>Brevundimonas</taxon>
    </lineage>
</organism>
<feature type="chain" id="PRO_5037110304" evidence="2">
    <location>
        <begin position="26"/>
        <end position="346"/>
    </location>
</feature>
<evidence type="ECO:0000259" key="3">
    <source>
        <dbReference type="Pfam" id="PF20434"/>
    </source>
</evidence>
<feature type="signal peptide" evidence="2">
    <location>
        <begin position="1"/>
        <end position="25"/>
    </location>
</feature>
<dbReference type="Proteomes" id="UP000663918">
    <property type="component" value="Chromosome"/>
</dbReference>
<dbReference type="AlphaFoldDB" id="A0A975GWL1"/>
<dbReference type="InterPro" id="IPR029058">
    <property type="entry name" value="AB_hydrolase_fold"/>
</dbReference>
<dbReference type="PANTHER" id="PTHR48081:SF6">
    <property type="entry name" value="PEPTIDASE S9 PROLYL OLIGOPEPTIDASE CATALYTIC DOMAIN-CONTAINING PROTEIN"/>
    <property type="match status" value="1"/>
</dbReference>
<proteinExistence type="predicted"/>
<dbReference type="GO" id="GO:0016787">
    <property type="term" value="F:hydrolase activity"/>
    <property type="evidence" value="ECO:0007669"/>
    <property type="project" value="UniProtKB-KW"/>
</dbReference>
<reference evidence="4" key="1">
    <citation type="submission" date="2020-09" db="EMBL/GenBank/DDBJ databases">
        <title>Brevundimonas sp. LVF2 isolated from a puddle in Goettingen, Germany.</title>
        <authorList>
            <person name="Friedrich I."/>
            <person name="Klassen A."/>
            <person name="Hannes N."/>
            <person name="Schneider D."/>
            <person name="Hertel R."/>
            <person name="Daniel R."/>
        </authorList>
    </citation>
    <scope>NUCLEOTIDE SEQUENCE</scope>
    <source>
        <strain evidence="4">LVF2</strain>
    </source>
</reference>
<keyword evidence="1 4" id="KW-0378">Hydrolase</keyword>
<evidence type="ECO:0000256" key="2">
    <source>
        <dbReference type="SAM" id="SignalP"/>
    </source>
</evidence>
<dbReference type="EMBL" id="CP062222">
    <property type="protein sequence ID" value="QTC91914.1"/>
    <property type="molecule type" value="Genomic_DNA"/>
</dbReference>
<dbReference type="Pfam" id="PF20434">
    <property type="entry name" value="BD-FAE"/>
    <property type="match status" value="1"/>
</dbReference>
<dbReference type="RefSeq" id="WP_207871143.1">
    <property type="nucleotide sequence ID" value="NZ_CP062222.1"/>
</dbReference>
<dbReference type="PROSITE" id="PS51318">
    <property type="entry name" value="TAT"/>
    <property type="match status" value="1"/>
</dbReference>
<dbReference type="Gene3D" id="3.40.50.1820">
    <property type="entry name" value="alpha/beta hydrolase"/>
    <property type="match status" value="1"/>
</dbReference>
<name>A0A975GWL1_9CAUL</name>
<dbReference type="PANTHER" id="PTHR48081">
    <property type="entry name" value="AB HYDROLASE SUPERFAMILY PROTEIN C4A8.06C"/>
    <property type="match status" value="1"/>
</dbReference>
<evidence type="ECO:0000313" key="5">
    <source>
        <dbReference type="Proteomes" id="UP000663918"/>
    </source>
</evidence>
<keyword evidence="2" id="KW-0732">Signal</keyword>
<keyword evidence="5" id="KW-1185">Reference proteome</keyword>
<protein>
    <submittedName>
        <fullName evidence="4">Alpha/beta hydrolase</fullName>
    </submittedName>
</protein>
<dbReference type="SUPFAM" id="SSF53474">
    <property type="entry name" value="alpha/beta-Hydrolases"/>
    <property type="match status" value="1"/>
</dbReference>
<feature type="domain" description="BD-FAE-like" evidence="3">
    <location>
        <begin position="110"/>
        <end position="212"/>
    </location>
</feature>
<dbReference type="KEGG" id="bgoe:IFJ75_03015"/>
<gene>
    <name evidence="4" type="ORF">IFJ75_03015</name>
</gene>
<accession>A0A975GWL1</accession>
<dbReference type="InterPro" id="IPR049492">
    <property type="entry name" value="BD-FAE-like_dom"/>
</dbReference>
<evidence type="ECO:0000256" key="1">
    <source>
        <dbReference type="ARBA" id="ARBA00022801"/>
    </source>
</evidence>
<sequence>MMWNRRTLLGAAAATSASVALSARAQTAPRAPQTWPAAGPDLTGTPSAPVVIPAPDEPKGLLSDASFPIWPEGKVPGSGGVTARRLVLERGSPAAHDRAVMHVSQPLLEVFRPANPNGSAMVVAPGGGYVRLAVDKEGAGAARRLNQCGVTVFVLNYRLPGDGWAAGYDAPLQDLQRAVRLVRSRAAEWALDVKRIGVMGFSAGGHLAAASLTRYDDAVYEPVDAVDQTSARPDLVCLGYALMSVGSGASQFPGPDAEARQPLTERVKPGLAPTFLVHAADDRTVPVANSLNMFAALKAAEVPCEMHIYQEGGHGFGFTLPGDRPASHWPDAFEAWARRSGFFGAG</sequence>
<evidence type="ECO:0000313" key="4">
    <source>
        <dbReference type="EMBL" id="QTC91914.1"/>
    </source>
</evidence>
<dbReference type="InterPro" id="IPR006311">
    <property type="entry name" value="TAT_signal"/>
</dbReference>